<evidence type="ECO:0000256" key="1">
    <source>
        <dbReference type="ARBA" id="ARBA00023125"/>
    </source>
</evidence>
<dbReference type="SMART" id="SM00422">
    <property type="entry name" value="HTH_MERR"/>
    <property type="match status" value="1"/>
</dbReference>
<dbReference type="GO" id="GO:0003677">
    <property type="term" value="F:DNA binding"/>
    <property type="evidence" value="ECO:0007669"/>
    <property type="project" value="UniProtKB-KW"/>
</dbReference>
<gene>
    <name evidence="3" type="ORF">ENJ42_02175</name>
</gene>
<dbReference type="PANTHER" id="PTHR30204">
    <property type="entry name" value="REDOX-CYCLING DRUG-SENSING TRANSCRIPTIONAL ACTIVATOR SOXR"/>
    <property type="match status" value="1"/>
</dbReference>
<dbReference type="PANTHER" id="PTHR30204:SF92">
    <property type="entry name" value="HTH-TYPE TRANSCRIPTIONAL REGULATOR ZNTR"/>
    <property type="match status" value="1"/>
</dbReference>
<keyword evidence="1" id="KW-0238">DNA-binding</keyword>
<dbReference type="Gene3D" id="1.10.1660.10">
    <property type="match status" value="1"/>
</dbReference>
<dbReference type="Pfam" id="PF13411">
    <property type="entry name" value="MerR_1"/>
    <property type="match status" value="1"/>
</dbReference>
<dbReference type="InterPro" id="IPR000551">
    <property type="entry name" value="MerR-type_HTH_dom"/>
</dbReference>
<comment type="caution">
    <text evidence="3">The sequence shown here is derived from an EMBL/GenBank/DDBJ whole genome shotgun (WGS) entry which is preliminary data.</text>
</comment>
<evidence type="ECO:0000259" key="2">
    <source>
        <dbReference type="PROSITE" id="PS50937"/>
    </source>
</evidence>
<dbReference type="PROSITE" id="PS00552">
    <property type="entry name" value="HTH_MERR_1"/>
    <property type="match status" value="1"/>
</dbReference>
<dbReference type="InterPro" id="IPR047057">
    <property type="entry name" value="MerR_fam"/>
</dbReference>
<dbReference type="CDD" id="cd04770">
    <property type="entry name" value="HTH_HMRTR"/>
    <property type="match status" value="1"/>
</dbReference>
<dbReference type="EMBL" id="DRMJ01000106">
    <property type="protein sequence ID" value="HHL42399.1"/>
    <property type="molecule type" value="Genomic_DNA"/>
</dbReference>
<dbReference type="SUPFAM" id="SSF46955">
    <property type="entry name" value="Putative DNA-binding domain"/>
    <property type="match status" value="1"/>
</dbReference>
<organism evidence="3">
    <name type="scientific">Hellea balneolensis</name>
    <dbReference type="NCBI Taxonomy" id="287478"/>
    <lineage>
        <taxon>Bacteria</taxon>
        <taxon>Pseudomonadati</taxon>
        <taxon>Pseudomonadota</taxon>
        <taxon>Alphaproteobacteria</taxon>
        <taxon>Maricaulales</taxon>
        <taxon>Robiginitomaculaceae</taxon>
        <taxon>Hellea</taxon>
    </lineage>
</organism>
<dbReference type="PROSITE" id="PS50937">
    <property type="entry name" value="HTH_MERR_2"/>
    <property type="match status" value="1"/>
</dbReference>
<proteinExistence type="predicted"/>
<feature type="domain" description="HTH merR-type" evidence="2">
    <location>
        <begin position="3"/>
        <end position="72"/>
    </location>
</feature>
<dbReference type="PRINTS" id="PR00040">
    <property type="entry name" value="HTHMERR"/>
</dbReference>
<reference evidence="3" key="1">
    <citation type="journal article" date="2020" name="mSystems">
        <title>Genome- and Community-Level Interaction Insights into Carbon Utilization and Element Cycling Functions of Hydrothermarchaeota in Hydrothermal Sediment.</title>
        <authorList>
            <person name="Zhou Z."/>
            <person name="Liu Y."/>
            <person name="Xu W."/>
            <person name="Pan J."/>
            <person name="Luo Z.H."/>
            <person name="Li M."/>
        </authorList>
    </citation>
    <scope>NUCLEOTIDE SEQUENCE [LARGE SCALE GENOMIC DNA]</scope>
    <source>
        <strain evidence="3">HyVt-485</strain>
    </source>
</reference>
<dbReference type="GO" id="GO:0003700">
    <property type="term" value="F:DNA-binding transcription factor activity"/>
    <property type="evidence" value="ECO:0007669"/>
    <property type="project" value="InterPro"/>
</dbReference>
<sequence length="141" mass="16145">MSSLTIGKLAKECGVNIDTIRYYERQNLIEPEGRSLSGYRNYSRHSVNRLRFIRKTQSLGFTLKEIKNLLEITEQEDADCGDIRECARAKIAEIKPKIQDLQKIKKGLEALANYCPGRGKPLSECTILHFFYDQDKEGSSE</sequence>
<evidence type="ECO:0000313" key="3">
    <source>
        <dbReference type="EMBL" id="HHL42399.1"/>
    </source>
</evidence>
<dbReference type="InterPro" id="IPR009061">
    <property type="entry name" value="DNA-bd_dom_put_sf"/>
</dbReference>
<dbReference type="Proteomes" id="UP000885830">
    <property type="component" value="Unassembled WGS sequence"/>
</dbReference>
<accession>A0A7C5QR06</accession>
<name>A0A7C5QR06_9PROT</name>
<protein>
    <submittedName>
        <fullName evidence="3">Heavy metal-responsive transcriptional regulator</fullName>
    </submittedName>
</protein>
<dbReference type="AlphaFoldDB" id="A0A7C5QR06"/>